<evidence type="ECO:0000313" key="1">
    <source>
        <dbReference type="EMBL" id="CAD0009833.1"/>
    </source>
</evidence>
<name>A0A6V6ZDF5_9FLAO</name>
<dbReference type="AlphaFoldDB" id="A0A6V6ZDF5"/>
<reference evidence="1 2" key="1">
    <citation type="submission" date="2020-06" db="EMBL/GenBank/DDBJ databases">
        <authorList>
            <person name="Criscuolo A."/>
        </authorList>
    </citation>
    <scope>NUCLEOTIDE SEQUENCE [LARGE SCALE GENOMIC DNA]</scope>
    <source>
        <strain evidence="2">CIP 110025</strain>
    </source>
</reference>
<gene>
    <name evidence="1" type="ORF">FLACHUCJ7_04473</name>
</gene>
<comment type="caution">
    <text evidence="1">The sequence shown here is derived from an EMBL/GenBank/DDBJ whole genome shotgun (WGS) entry which is preliminary data.</text>
</comment>
<keyword evidence="2" id="KW-1185">Reference proteome</keyword>
<organism evidence="1 2">
    <name type="scientific">Flavobacterium chungangense</name>
    <dbReference type="NCBI Taxonomy" id="554283"/>
    <lineage>
        <taxon>Bacteria</taxon>
        <taxon>Pseudomonadati</taxon>
        <taxon>Bacteroidota</taxon>
        <taxon>Flavobacteriia</taxon>
        <taxon>Flavobacteriales</taxon>
        <taxon>Flavobacteriaceae</taxon>
        <taxon>Flavobacterium</taxon>
    </lineage>
</organism>
<dbReference type="RefSeq" id="WP_031454059.1">
    <property type="nucleotide sequence ID" value="NZ_CAIJDO010000312.1"/>
</dbReference>
<evidence type="ECO:0000313" key="2">
    <source>
        <dbReference type="Proteomes" id="UP000556700"/>
    </source>
</evidence>
<dbReference type="EMBL" id="CAIJDO010000312">
    <property type="protein sequence ID" value="CAD0009833.1"/>
    <property type="molecule type" value="Genomic_DNA"/>
</dbReference>
<proteinExistence type="predicted"/>
<evidence type="ECO:0008006" key="3">
    <source>
        <dbReference type="Google" id="ProtNLM"/>
    </source>
</evidence>
<protein>
    <recommendedName>
        <fullName evidence="3">LmbE family protein</fullName>
    </recommendedName>
</protein>
<accession>A0A6V6ZDF5</accession>
<sequence length="256" mass="29451">MKTNSALIIGHPGHELRAFKILKDLKPDVYILTDGSGQNNDSRLHQSIKLIESLGATYKYSFIPFSDKEIYNIILSGDLDKIKQIKKQLLISVKENNYSEIYGDALEGFNPTHDICRYIINGIVAEMEKDNPKKPILNYDFLLDKIPDMLSQKENNLSFELSPTELEMKIKAALDYPELKAEVEMAIERFGVSSFSWELYSRITDLNQIINWKNPFPYYEEIGRKRVVSGAYKNCIEFEKHIKPIAEICLATTVFN</sequence>
<dbReference type="Proteomes" id="UP000556700">
    <property type="component" value="Unassembled WGS sequence"/>
</dbReference>